<evidence type="ECO:0000313" key="2">
    <source>
        <dbReference type="EMBL" id="SUZ85942.1"/>
    </source>
</evidence>
<protein>
    <submittedName>
        <fullName evidence="2">Uncharacterized protein</fullName>
    </submittedName>
</protein>
<proteinExistence type="predicted"/>
<feature type="region of interest" description="Disordered" evidence="1">
    <location>
        <begin position="1"/>
        <end position="50"/>
    </location>
</feature>
<feature type="compositionally biased region" description="Basic and acidic residues" evidence="1">
    <location>
        <begin position="40"/>
        <end position="50"/>
    </location>
</feature>
<accession>A0A381R2M5</accession>
<dbReference type="AlphaFoldDB" id="A0A381R2M5"/>
<organism evidence="2">
    <name type="scientific">marine metagenome</name>
    <dbReference type="NCBI Taxonomy" id="408172"/>
    <lineage>
        <taxon>unclassified sequences</taxon>
        <taxon>metagenomes</taxon>
        <taxon>ecological metagenomes</taxon>
    </lineage>
</organism>
<evidence type="ECO:0000256" key="1">
    <source>
        <dbReference type="SAM" id="MobiDB-lite"/>
    </source>
</evidence>
<dbReference type="EMBL" id="UINC01001658">
    <property type="protein sequence ID" value="SUZ85942.1"/>
    <property type="molecule type" value="Genomic_DNA"/>
</dbReference>
<name>A0A381R2M5_9ZZZZ</name>
<feature type="compositionally biased region" description="Basic and acidic residues" evidence="1">
    <location>
        <begin position="13"/>
        <end position="25"/>
    </location>
</feature>
<reference evidence="2" key="1">
    <citation type="submission" date="2018-05" db="EMBL/GenBank/DDBJ databases">
        <authorList>
            <person name="Lanie J.A."/>
            <person name="Ng W.-L."/>
            <person name="Kazmierczak K.M."/>
            <person name="Andrzejewski T.M."/>
            <person name="Davidsen T.M."/>
            <person name="Wayne K.J."/>
            <person name="Tettelin H."/>
            <person name="Glass J.I."/>
            <person name="Rusch D."/>
            <person name="Podicherti R."/>
            <person name="Tsui H.-C.T."/>
            <person name="Winkler M.E."/>
        </authorList>
    </citation>
    <scope>NUCLEOTIDE SEQUENCE</scope>
</reference>
<gene>
    <name evidence="2" type="ORF">METZ01_LOCUS38796</name>
</gene>
<sequence length="50" mass="5573">MPARYGGHFNETAGDKPEEGGDDVKSSWPLRPGLHTCYNGKDKEPRSREV</sequence>